<evidence type="ECO:0000313" key="2">
    <source>
        <dbReference type="EMBL" id="QNP74869.1"/>
    </source>
</evidence>
<keyword evidence="1" id="KW-0472">Membrane</keyword>
<accession>A0A7H0IQ03</accession>
<evidence type="ECO:0008006" key="4">
    <source>
        <dbReference type="Google" id="ProtNLM"/>
    </source>
</evidence>
<name>A0A7H0IQ03_9ACTN</name>
<dbReference type="EMBL" id="CP060828">
    <property type="protein sequence ID" value="QNP74869.1"/>
    <property type="molecule type" value="Genomic_DNA"/>
</dbReference>
<proteinExistence type="predicted"/>
<sequence length="49" mass="5705">MWKTRRPKAQDRDSKVQRGVALRAFIYIFGTHIIAGWVMLLFYLGGHAK</sequence>
<keyword evidence="1" id="KW-1133">Transmembrane helix</keyword>
<gene>
    <name evidence="2" type="ORF">IAG44_39210</name>
</gene>
<keyword evidence="1" id="KW-0812">Transmembrane</keyword>
<dbReference type="KEGG" id="sroi:IAG44_39210"/>
<dbReference type="AlphaFoldDB" id="A0A7H0IQ03"/>
<dbReference type="InterPro" id="IPR046129">
    <property type="entry name" value="DUF6126"/>
</dbReference>
<dbReference type="Proteomes" id="UP000516052">
    <property type="component" value="Chromosome"/>
</dbReference>
<reference evidence="2 3" key="1">
    <citation type="submission" date="2020-08" db="EMBL/GenBank/DDBJ databases">
        <title>A novel species.</title>
        <authorList>
            <person name="Gao J."/>
        </authorList>
    </citation>
    <scope>NUCLEOTIDE SEQUENCE [LARGE SCALE GENOMIC DNA]</scope>
    <source>
        <strain evidence="2 3">CRXT-G-22</strain>
    </source>
</reference>
<evidence type="ECO:0000256" key="1">
    <source>
        <dbReference type="SAM" id="Phobius"/>
    </source>
</evidence>
<dbReference type="Pfam" id="PF19621">
    <property type="entry name" value="DUF6126"/>
    <property type="match status" value="1"/>
</dbReference>
<keyword evidence="3" id="KW-1185">Reference proteome</keyword>
<dbReference type="RefSeq" id="WP_187751792.1">
    <property type="nucleotide sequence ID" value="NZ_CP060828.1"/>
</dbReference>
<organism evidence="2 3">
    <name type="scientific">Streptomyces roseirectus</name>
    <dbReference type="NCBI Taxonomy" id="2768066"/>
    <lineage>
        <taxon>Bacteria</taxon>
        <taxon>Bacillati</taxon>
        <taxon>Actinomycetota</taxon>
        <taxon>Actinomycetes</taxon>
        <taxon>Kitasatosporales</taxon>
        <taxon>Streptomycetaceae</taxon>
        <taxon>Streptomyces</taxon>
    </lineage>
</organism>
<feature type="transmembrane region" description="Helical" evidence="1">
    <location>
        <begin position="20"/>
        <end position="44"/>
    </location>
</feature>
<evidence type="ECO:0000313" key="3">
    <source>
        <dbReference type="Proteomes" id="UP000516052"/>
    </source>
</evidence>
<protein>
    <recommendedName>
        <fullName evidence="4">Small hydrophobic protein</fullName>
    </recommendedName>
</protein>